<proteinExistence type="predicted"/>
<gene>
    <name evidence="2" type="ORF">BDV38DRAFT_257616</name>
</gene>
<sequence>MHSVAFSSHTRALFFCHSLWQILAFTKTSHFSLNNGQNSDSALSLYLCEWVSGSGRLVLEAFKAMIISRFW</sequence>
<dbReference type="AlphaFoldDB" id="A0A5N6SKK0"/>
<name>A0A5N6SKK0_ASPPS</name>
<dbReference type="Proteomes" id="UP000325672">
    <property type="component" value="Unassembled WGS sequence"/>
</dbReference>
<evidence type="ECO:0000313" key="2">
    <source>
        <dbReference type="EMBL" id="KAE8133654.1"/>
    </source>
</evidence>
<keyword evidence="3" id="KW-1185">Reference proteome</keyword>
<protein>
    <submittedName>
        <fullName evidence="2">Uncharacterized protein</fullName>
    </submittedName>
</protein>
<reference evidence="2 3" key="1">
    <citation type="submission" date="2019-04" db="EMBL/GenBank/DDBJ databases">
        <title>Friends and foes A comparative genomics study of 23 Aspergillus species from section Flavi.</title>
        <authorList>
            <consortium name="DOE Joint Genome Institute"/>
            <person name="Kjaerbolling I."/>
            <person name="Vesth T."/>
            <person name="Frisvad J.C."/>
            <person name="Nybo J.L."/>
            <person name="Theobald S."/>
            <person name="Kildgaard S."/>
            <person name="Isbrandt T."/>
            <person name="Kuo A."/>
            <person name="Sato A."/>
            <person name="Lyhne E.K."/>
            <person name="Kogle M.E."/>
            <person name="Wiebenga A."/>
            <person name="Kun R.S."/>
            <person name="Lubbers R.J."/>
            <person name="Makela M.R."/>
            <person name="Barry K."/>
            <person name="Chovatia M."/>
            <person name="Clum A."/>
            <person name="Daum C."/>
            <person name="Haridas S."/>
            <person name="He G."/>
            <person name="LaButti K."/>
            <person name="Lipzen A."/>
            <person name="Mondo S."/>
            <person name="Riley R."/>
            <person name="Salamov A."/>
            <person name="Simmons B.A."/>
            <person name="Magnuson J.K."/>
            <person name="Henrissat B."/>
            <person name="Mortensen U.H."/>
            <person name="Larsen T.O."/>
            <person name="Devries R.P."/>
            <person name="Grigoriev I.V."/>
            <person name="Machida M."/>
            <person name="Baker S.E."/>
            <person name="Andersen M.R."/>
        </authorList>
    </citation>
    <scope>NUCLEOTIDE SEQUENCE [LARGE SCALE GENOMIC DNA]</scope>
    <source>
        <strain evidence="2 3">CBS 117625</strain>
    </source>
</reference>
<keyword evidence="1" id="KW-0732">Signal</keyword>
<dbReference type="RefSeq" id="XP_031909717.1">
    <property type="nucleotide sequence ID" value="XM_032055630.1"/>
</dbReference>
<accession>A0A5N6SKK0</accession>
<organism evidence="2 3">
    <name type="scientific">Aspergillus pseudotamarii</name>
    <dbReference type="NCBI Taxonomy" id="132259"/>
    <lineage>
        <taxon>Eukaryota</taxon>
        <taxon>Fungi</taxon>
        <taxon>Dikarya</taxon>
        <taxon>Ascomycota</taxon>
        <taxon>Pezizomycotina</taxon>
        <taxon>Eurotiomycetes</taxon>
        <taxon>Eurotiomycetidae</taxon>
        <taxon>Eurotiales</taxon>
        <taxon>Aspergillaceae</taxon>
        <taxon>Aspergillus</taxon>
        <taxon>Aspergillus subgen. Circumdati</taxon>
    </lineage>
</organism>
<evidence type="ECO:0000256" key="1">
    <source>
        <dbReference type="SAM" id="SignalP"/>
    </source>
</evidence>
<dbReference type="GeneID" id="43639840"/>
<feature type="signal peptide" evidence="1">
    <location>
        <begin position="1"/>
        <end position="24"/>
    </location>
</feature>
<feature type="chain" id="PRO_5024922984" evidence="1">
    <location>
        <begin position="25"/>
        <end position="71"/>
    </location>
</feature>
<evidence type="ECO:0000313" key="3">
    <source>
        <dbReference type="Proteomes" id="UP000325672"/>
    </source>
</evidence>
<dbReference type="EMBL" id="ML743613">
    <property type="protein sequence ID" value="KAE8133654.1"/>
    <property type="molecule type" value="Genomic_DNA"/>
</dbReference>